<evidence type="ECO:0000256" key="4">
    <source>
        <dbReference type="ARBA" id="ARBA00022640"/>
    </source>
</evidence>
<feature type="transmembrane region" description="Helical" evidence="9">
    <location>
        <begin position="186"/>
        <end position="206"/>
    </location>
</feature>
<evidence type="ECO:0000256" key="6">
    <source>
        <dbReference type="ARBA" id="ARBA00022946"/>
    </source>
</evidence>
<comment type="similarity">
    <text evidence="2">Belongs to the RETICULATA family.</text>
</comment>
<dbReference type="InterPro" id="IPR021825">
    <property type="entry name" value="RETICULATA-related"/>
</dbReference>
<evidence type="ECO:0000256" key="2">
    <source>
        <dbReference type="ARBA" id="ARBA00010793"/>
    </source>
</evidence>
<dbReference type="Proteomes" id="UP001341840">
    <property type="component" value="Unassembled WGS sequence"/>
</dbReference>
<keyword evidence="11" id="KW-1185">Reference proteome</keyword>
<protein>
    <submittedName>
        <fullName evidence="10">Uncharacterized protein</fullName>
    </submittedName>
</protein>
<comment type="caution">
    <text evidence="10">The sequence shown here is derived from an EMBL/GenBank/DDBJ whole genome shotgun (WGS) entry which is preliminary data.</text>
</comment>
<gene>
    <name evidence="10" type="ORF">PIB30_023014</name>
</gene>
<evidence type="ECO:0000313" key="10">
    <source>
        <dbReference type="EMBL" id="MED6157444.1"/>
    </source>
</evidence>
<dbReference type="PANTHER" id="PTHR31038:SF2">
    <property type="entry name" value="PROTEIN RETICULATA-RELATED 1, CHLOROPLASTIC"/>
    <property type="match status" value="1"/>
</dbReference>
<keyword evidence="6" id="KW-0809">Transit peptide</keyword>
<evidence type="ECO:0000256" key="3">
    <source>
        <dbReference type="ARBA" id="ARBA00022528"/>
    </source>
</evidence>
<keyword evidence="3" id="KW-0150">Chloroplast</keyword>
<feature type="transmembrane region" description="Helical" evidence="9">
    <location>
        <begin position="152"/>
        <end position="174"/>
    </location>
</feature>
<feature type="transmembrane region" description="Helical" evidence="9">
    <location>
        <begin position="54"/>
        <end position="74"/>
    </location>
</feature>
<evidence type="ECO:0000256" key="5">
    <source>
        <dbReference type="ARBA" id="ARBA00022692"/>
    </source>
</evidence>
<proteinExistence type="inferred from homology"/>
<sequence>MPGQPLVGLFPEHYHKGYQGLSLAGNLTYCLAEQQHPATPIKKTSSVIKQEWDLALINVLTVAACNAVVVWSLAPCRSYGNTFKFDLQNTLQKLPNNIFEKSYPLREFDLQKRIQCFLFKAAELCMVGLSTGAVQGALSNTLARKKEGRLSVTVPSVSSNALGYGAFLGIYANLRYQLLCGFDRAMVSHFDVIGVALFFSTALRVMNVQLGETSRRAWLGVEADPLAHSDELLKVYSRPSENVEKQSSRCYCSGVPAVSGSAYTLEPGGV</sequence>
<keyword evidence="8 9" id="KW-0472">Membrane</keyword>
<accession>A0ABU6U8X8</accession>
<evidence type="ECO:0000256" key="7">
    <source>
        <dbReference type="ARBA" id="ARBA00022989"/>
    </source>
</evidence>
<dbReference type="EMBL" id="JASCZI010120908">
    <property type="protein sequence ID" value="MED6157444.1"/>
    <property type="molecule type" value="Genomic_DNA"/>
</dbReference>
<evidence type="ECO:0000256" key="1">
    <source>
        <dbReference type="ARBA" id="ARBA00004508"/>
    </source>
</evidence>
<keyword evidence="5 9" id="KW-0812">Transmembrane</keyword>
<evidence type="ECO:0000313" key="11">
    <source>
        <dbReference type="Proteomes" id="UP001341840"/>
    </source>
</evidence>
<comment type="subcellular location">
    <subcellularLocation>
        <location evidence="1">Plastid</location>
        <location evidence="1">Chloroplast membrane</location>
        <topology evidence="1">Multi-pass membrane protein</topology>
    </subcellularLocation>
</comment>
<name>A0ABU6U8X8_9FABA</name>
<dbReference type="Pfam" id="PF11891">
    <property type="entry name" value="RETICULATA-like"/>
    <property type="match status" value="1"/>
</dbReference>
<evidence type="ECO:0000256" key="8">
    <source>
        <dbReference type="ARBA" id="ARBA00023136"/>
    </source>
</evidence>
<keyword evidence="7 9" id="KW-1133">Transmembrane helix</keyword>
<organism evidence="10 11">
    <name type="scientific">Stylosanthes scabra</name>
    <dbReference type="NCBI Taxonomy" id="79078"/>
    <lineage>
        <taxon>Eukaryota</taxon>
        <taxon>Viridiplantae</taxon>
        <taxon>Streptophyta</taxon>
        <taxon>Embryophyta</taxon>
        <taxon>Tracheophyta</taxon>
        <taxon>Spermatophyta</taxon>
        <taxon>Magnoliopsida</taxon>
        <taxon>eudicotyledons</taxon>
        <taxon>Gunneridae</taxon>
        <taxon>Pentapetalae</taxon>
        <taxon>rosids</taxon>
        <taxon>fabids</taxon>
        <taxon>Fabales</taxon>
        <taxon>Fabaceae</taxon>
        <taxon>Papilionoideae</taxon>
        <taxon>50 kb inversion clade</taxon>
        <taxon>dalbergioids sensu lato</taxon>
        <taxon>Dalbergieae</taxon>
        <taxon>Pterocarpus clade</taxon>
        <taxon>Stylosanthes</taxon>
    </lineage>
</organism>
<reference evidence="10 11" key="1">
    <citation type="journal article" date="2023" name="Plants (Basel)">
        <title>Bridging the Gap: Combining Genomics and Transcriptomics Approaches to Understand Stylosanthes scabra, an Orphan Legume from the Brazilian Caatinga.</title>
        <authorList>
            <person name="Ferreira-Neto J.R.C."/>
            <person name="da Silva M.D."/>
            <person name="Binneck E."/>
            <person name="de Melo N.F."/>
            <person name="da Silva R.H."/>
            <person name="de Melo A.L.T.M."/>
            <person name="Pandolfi V."/>
            <person name="Bustamante F.O."/>
            <person name="Brasileiro-Vidal A.C."/>
            <person name="Benko-Iseppon A.M."/>
        </authorList>
    </citation>
    <scope>NUCLEOTIDE SEQUENCE [LARGE SCALE GENOMIC DNA]</scope>
    <source>
        <tissue evidence="10">Leaves</tissue>
    </source>
</reference>
<evidence type="ECO:0000256" key="9">
    <source>
        <dbReference type="SAM" id="Phobius"/>
    </source>
</evidence>
<dbReference type="PANTHER" id="PTHR31038">
    <property type="entry name" value="EXPRESSED PROTEIN-RELATED"/>
    <property type="match status" value="1"/>
</dbReference>
<keyword evidence="4" id="KW-0934">Plastid</keyword>